<dbReference type="SUPFAM" id="SSF53649">
    <property type="entry name" value="Alkaline phosphatase-like"/>
    <property type="match status" value="1"/>
</dbReference>
<accession>A0A7M7NIV8</accession>
<organism evidence="8 9">
    <name type="scientific">Strongylocentrotus purpuratus</name>
    <name type="common">Purple sea urchin</name>
    <dbReference type="NCBI Taxonomy" id="7668"/>
    <lineage>
        <taxon>Eukaryota</taxon>
        <taxon>Metazoa</taxon>
        <taxon>Echinodermata</taxon>
        <taxon>Eleutherozoa</taxon>
        <taxon>Echinozoa</taxon>
        <taxon>Echinoidea</taxon>
        <taxon>Euechinoidea</taxon>
        <taxon>Echinacea</taxon>
        <taxon>Camarodonta</taxon>
        <taxon>Echinidea</taxon>
        <taxon>Strongylocentrotidae</taxon>
        <taxon>Strongylocentrotus</taxon>
    </lineage>
</organism>
<dbReference type="PANTHER" id="PTHR42693:SF15">
    <property type="entry name" value="ARYLSULFATASE"/>
    <property type="match status" value="1"/>
</dbReference>
<dbReference type="Pfam" id="PF14707">
    <property type="entry name" value="Sulfatase_C"/>
    <property type="match status" value="1"/>
</dbReference>
<dbReference type="Pfam" id="PF00884">
    <property type="entry name" value="Sulfatase"/>
    <property type="match status" value="1"/>
</dbReference>
<evidence type="ECO:0000256" key="2">
    <source>
        <dbReference type="ARBA" id="ARBA00008779"/>
    </source>
</evidence>
<dbReference type="GO" id="GO:0046872">
    <property type="term" value="F:metal ion binding"/>
    <property type="evidence" value="ECO:0007669"/>
    <property type="project" value="UniProtKB-KW"/>
</dbReference>
<feature type="chain" id="PRO_5029907260" description="Sulfatase N-terminal domain-containing protein" evidence="6">
    <location>
        <begin position="23"/>
        <end position="553"/>
    </location>
</feature>
<keyword evidence="5" id="KW-0106">Calcium</keyword>
<dbReference type="EnsemblMetazoa" id="XM_030981300">
    <property type="protein sequence ID" value="XP_030837160"/>
    <property type="gene ID" value="LOC575079"/>
</dbReference>
<comment type="similarity">
    <text evidence="2">Belongs to the sulfatase family.</text>
</comment>
<feature type="signal peptide" evidence="6">
    <location>
        <begin position="1"/>
        <end position="22"/>
    </location>
</feature>
<evidence type="ECO:0000259" key="7">
    <source>
        <dbReference type="Pfam" id="PF00884"/>
    </source>
</evidence>
<dbReference type="Proteomes" id="UP000007110">
    <property type="component" value="Unassembled WGS sequence"/>
</dbReference>
<dbReference type="InParanoid" id="A0A7M7NIV8"/>
<dbReference type="RefSeq" id="XP_030837160.1">
    <property type="nucleotide sequence ID" value="XM_030981300.1"/>
</dbReference>
<dbReference type="AlphaFoldDB" id="A0A7M7NIV8"/>
<reference evidence="9" key="1">
    <citation type="submission" date="2015-02" db="EMBL/GenBank/DDBJ databases">
        <title>Genome sequencing for Strongylocentrotus purpuratus.</title>
        <authorList>
            <person name="Murali S."/>
            <person name="Liu Y."/>
            <person name="Vee V."/>
            <person name="English A."/>
            <person name="Wang M."/>
            <person name="Skinner E."/>
            <person name="Han Y."/>
            <person name="Muzny D.M."/>
            <person name="Worley K.C."/>
            <person name="Gibbs R.A."/>
        </authorList>
    </citation>
    <scope>NUCLEOTIDE SEQUENCE</scope>
</reference>
<dbReference type="GO" id="GO:0004065">
    <property type="term" value="F:arylsulfatase activity"/>
    <property type="evidence" value="ECO:0000318"/>
    <property type="project" value="GO_Central"/>
</dbReference>
<keyword evidence="3" id="KW-0479">Metal-binding</keyword>
<sequence>MIFPRFGLLVALVLLSAWCGDARLGGRSARSGGGAPGAGRVRRCSGGNAPIRDARDKPNFVIFFADDMGYGDLASYGHPTQERGPIDDVMVENGIKFTQGYVPDTVCTPSRVALLTGRYPVRSGVFSGTGGSRVFLPWTRSGLPSTELTIAEALKEEGYTTGMAGKWHLGLNSETRDDGVHLPMHHGFDFVGHILPFTNSMACDDTGRFVDFPDVTKCFLYKRDQIVAQPFNHTYLTQTFVNDAVSFIEDNAHDPFFFYFPFSHPTYLYTPRLDSLESPNAVSEYGDNINEMSWAVGEVIDALEAKGLSQNTLVLFLADHGPQPEYCAHGGDPSIFKGYKTNTWEGGIRVPFVAYWPGQITPRESDALVSTLDIMRTVVDLANGTLPDDTAYDGEVITDVLLKNAPSPHDVLYHYCKDRLMAVRSGPYKVHYFTHRVQTQDYFAGECQDGGLPLAHYFDCYHCYDSCVTEQDPPLIYNVEHDPIEAYPLNTTLDSSLAEFMVDLQEKVTAHIASVTVAVPLLDDKDPTKSITPCCDPDTNCVCNYGPVDGPYN</sequence>
<keyword evidence="4" id="KW-0378">Hydrolase</keyword>
<evidence type="ECO:0000256" key="5">
    <source>
        <dbReference type="ARBA" id="ARBA00022837"/>
    </source>
</evidence>
<keyword evidence="6" id="KW-0732">Signal</keyword>
<dbReference type="PROSITE" id="PS00149">
    <property type="entry name" value="SULFATASE_2"/>
    <property type="match status" value="1"/>
</dbReference>
<dbReference type="Gene3D" id="3.40.720.10">
    <property type="entry name" value="Alkaline Phosphatase, subunit A"/>
    <property type="match status" value="1"/>
</dbReference>
<dbReference type="OrthoDB" id="413313at2759"/>
<evidence type="ECO:0000313" key="9">
    <source>
        <dbReference type="Proteomes" id="UP000007110"/>
    </source>
</evidence>
<dbReference type="OMA" id="VHYFTHR"/>
<evidence type="ECO:0000256" key="1">
    <source>
        <dbReference type="ARBA" id="ARBA00001913"/>
    </source>
</evidence>
<dbReference type="Gene3D" id="3.30.1120.10">
    <property type="match status" value="1"/>
</dbReference>
<evidence type="ECO:0000313" key="8">
    <source>
        <dbReference type="EnsemblMetazoa" id="XP_030837160"/>
    </source>
</evidence>
<name>A0A7M7NIV8_STRPU</name>
<comment type="cofactor">
    <cofactor evidence="1">
        <name>Ca(2+)</name>
        <dbReference type="ChEBI" id="CHEBI:29108"/>
    </cofactor>
</comment>
<protein>
    <recommendedName>
        <fullName evidence="7">Sulfatase N-terminal domain-containing protein</fullName>
    </recommendedName>
</protein>
<evidence type="ECO:0000256" key="6">
    <source>
        <dbReference type="SAM" id="SignalP"/>
    </source>
</evidence>
<dbReference type="GeneID" id="575079"/>
<dbReference type="KEGG" id="spu:575079"/>
<evidence type="ECO:0000256" key="4">
    <source>
        <dbReference type="ARBA" id="ARBA00022801"/>
    </source>
</evidence>
<dbReference type="InterPro" id="IPR024607">
    <property type="entry name" value="Sulfatase_CS"/>
</dbReference>
<proteinExistence type="inferred from homology"/>
<feature type="domain" description="Sulfatase N-terminal" evidence="7">
    <location>
        <begin position="58"/>
        <end position="383"/>
    </location>
</feature>
<dbReference type="InterPro" id="IPR000917">
    <property type="entry name" value="Sulfatase_N"/>
</dbReference>
<dbReference type="InterPro" id="IPR017850">
    <property type="entry name" value="Alkaline_phosphatase_core_sf"/>
</dbReference>
<reference evidence="8" key="2">
    <citation type="submission" date="2021-01" db="UniProtKB">
        <authorList>
            <consortium name="EnsemblMetazoa"/>
        </authorList>
    </citation>
    <scope>IDENTIFICATION</scope>
</reference>
<keyword evidence="9" id="KW-1185">Reference proteome</keyword>
<dbReference type="InterPro" id="IPR050738">
    <property type="entry name" value="Sulfatase"/>
</dbReference>
<evidence type="ECO:0000256" key="3">
    <source>
        <dbReference type="ARBA" id="ARBA00022723"/>
    </source>
</evidence>
<dbReference type="PANTHER" id="PTHR42693">
    <property type="entry name" value="ARYLSULFATASE FAMILY MEMBER"/>
    <property type="match status" value="1"/>
</dbReference>